<comment type="similarity">
    <text evidence="2 11">Belongs to the LpxB family.</text>
</comment>
<comment type="catalytic activity">
    <reaction evidence="10 11">
        <text>a lipid X + a UDP-2-N,3-O-bis[(3R)-3-hydroxyacyl]-alpha-D-glucosamine = a lipid A disaccharide + UDP + H(+)</text>
        <dbReference type="Rhea" id="RHEA:67828"/>
        <dbReference type="ChEBI" id="CHEBI:15378"/>
        <dbReference type="ChEBI" id="CHEBI:58223"/>
        <dbReference type="ChEBI" id="CHEBI:137748"/>
        <dbReference type="ChEBI" id="CHEBI:176338"/>
        <dbReference type="ChEBI" id="CHEBI:176343"/>
        <dbReference type="EC" id="2.4.1.182"/>
    </reaction>
</comment>
<dbReference type="EMBL" id="SSWX01000008">
    <property type="protein sequence ID" value="THJ34060.1"/>
    <property type="molecule type" value="Genomic_DNA"/>
</dbReference>
<evidence type="ECO:0000256" key="9">
    <source>
        <dbReference type="ARBA" id="ARBA00023098"/>
    </source>
</evidence>
<dbReference type="GO" id="GO:0016020">
    <property type="term" value="C:membrane"/>
    <property type="evidence" value="ECO:0007669"/>
    <property type="project" value="GOC"/>
</dbReference>
<dbReference type="AlphaFoldDB" id="A0A4S5BNP4"/>
<dbReference type="GO" id="GO:0005543">
    <property type="term" value="F:phospholipid binding"/>
    <property type="evidence" value="ECO:0007669"/>
    <property type="project" value="TreeGrafter"/>
</dbReference>
<evidence type="ECO:0000256" key="10">
    <source>
        <dbReference type="ARBA" id="ARBA00048975"/>
    </source>
</evidence>
<accession>A0A4S5BNP4</accession>
<proteinExistence type="inferred from homology"/>
<comment type="pathway">
    <text evidence="11">Bacterial outer membrane biogenesis; LPS lipid A biosynthesis.</text>
</comment>
<dbReference type="Pfam" id="PF02684">
    <property type="entry name" value="LpxB"/>
    <property type="match status" value="1"/>
</dbReference>
<dbReference type="SUPFAM" id="SSF53756">
    <property type="entry name" value="UDP-Glycosyltransferase/glycogen phosphorylase"/>
    <property type="match status" value="1"/>
</dbReference>
<evidence type="ECO:0000256" key="2">
    <source>
        <dbReference type="ARBA" id="ARBA00007868"/>
    </source>
</evidence>
<gene>
    <name evidence="11 12" type="primary">lpxB</name>
    <name evidence="12" type="ORF">E8K88_07780</name>
</gene>
<dbReference type="GO" id="GO:0008915">
    <property type="term" value="F:lipid-A-disaccharide synthase activity"/>
    <property type="evidence" value="ECO:0007669"/>
    <property type="project" value="UniProtKB-UniRule"/>
</dbReference>
<evidence type="ECO:0000256" key="11">
    <source>
        <dbReference type="HAMAP-Rule" id="MF_00392"/>
    </source>
</evidence>
<evidence type="ECO:0000313" key="12">
    <source>
        <dbReference type="EMBL" id="THJ34060.1"/>
    </source>
</evidence>
<keyword evidence="7 11" id="KW-0328">Glycosyltransferase</keyword>
<dbReference type="PANTHER" id="PTHR30372">
    <property type="entry name" value="LIPID-A-DISACCHARIDE SYNTHASE"/>
    <property type="match status" value="1"/>
</dbReference>
<dbReference type="Gene3D" id="3.40.50.2000">
    <property type="entry name" value="Glycogen Phosphorylase B"/>
    <property type="match status" value="1"/>
</dbReference>
<dbReference type="EC" id="2.4.1.182" evidence="3 11"/>
<dbReference type="OrthoDB" id="9801642at2"/>
<organism evidence="12 13">
    <name type="scientific">Lampropedia aestuarii</name>
    <dbReference type="NCBI Taxonomy" id="2562762"/>
    <lineage>
        <taxon>Bacteria</taxon>
        <taxon>Pseudomonadati</taxon>
        <taxon>Pseudomonadota</taxon>
        <taxon>Betaproteobacteria</taxon>
        <taxon>Burkholderiales</taxon>
        <taxon>Comamonadaceae</taxon>
        <taxon>Lampropedia</taxon>
    </lineage>
</organism>
<evidence type="ECO:0000256" key="5">
    <source>
        <dbReference type="ARBA" id="ARBA00022516"/>
    </source>
</evidence>
<evidence type="ECO:0000256" key="6">
    <source>
        <dbReference type="ARBA" id="ARBA00022556"/>
    </source>
</evidence>
<keyword evidence="5 11" id="KW-0444">Lipid biosynthesis</keyword>
<comment type="caution">
    <text evidence="12">The sequence shown here is derived from an EMBL/GenBank/DDBJ whole genome shotgun (WGS) entry which is preliminary data.</text>
</comment>
<evidence type="ECO:0000256" key="7">
    <source>
        <dbReference type="ARBA" id="ARBA00022676"/>
    </source>
</evidence>
<dbReference type="InterPro" id="IPR003835">
    <property type="entry name" value="Glyco_trans_19"/>
</dbReference>
<dbReference type="UniPathway" id="UPA00973"/>
<evidence type="ECO:0000256" key="3">
    <source>
        <dbReference type="ARBA" id="ARBA00012687"/>
    </source>
</evidence>
<comment type="function">
    <text evidence="1 11">Condensation of UDP-2,3-diacylglucosamine and 2,3-diacylglucosamine-1-phosphate to form lipid A disaccharide, a precursor of lipid A, a phosphorylated glycolipid that anchors the lipopolysaccharide to the outer membrane of the cell.</text>
</comment>
<name>A0A4S5BNP4_9BURK</name>
<sequence>MGMVAGEASGDLLASLLLQGLAQQNVAVKAFGIGGERMQQEGFEAQWPSERLAVHGYSWEVLKRVAGLLSIRKELGSQLLHSKPDVFVGVDAPDFNLGLEKRLRDAGLPTVHFVCPSIWAWRPERVHTIRAAVDHVLCLFPFEPALLQSHGIAASFVGHPLANAIPLHTDMQAARSAIGLLPDAPVLALLPGSRSKEIDYLLPRFLQAAAALRAQNPGLQLVLPSVAAQVPRVTRLLQAHGMQAHVRLLPGQSHLALQACDVTLIASGTATLEAALFKKPMVISYAMHPISALLMRRKQLQPWVGLPNILLREMAVPELLQDAATPAALAEAVQQWLDASQSRSVLWQQLQQKLQGLHQSLQANTAEISAHAIQTLVAR</sequence>
<evidence type="ECO:0000256" key="1">
    <source>
        <dbReference type="ARBA" id="ARBA00002056"/>
    </source>
</evidence>
<evidence type="ECO:0000256" key="8">
    <source>
        <dbReference type="ARBA" id="ARBA00022679"/>
    </source>
</evidence>
<evidence type="ECO:0000256" key="4">
    <source>
        <dbReference type="ARBA" id="ARBA00020902"/>
    </source>
</evidence>
<dbReference type="HAMAP" id="MF_00392">
    <property type="entry name" value="LpxB"/>
    <property type="match status" value="1"/>
</dbReference>
<dbReference type="Proteomes" id="UP000306236">
    <property type="component" value="Unassembled WGS sequence"/>
</dbReference>
<evidence type="ECO:0000313" key="13">
    <source>
        <dbReference type="Proteomes" id="UP000306236"/>
    </source>
</evidence>
<dbReference type="PANTHER" id="PTHR30372:SF4">
    <property type="entry name" value="LIPID-A-DISACCHARIDE SYNTHASE, MITOCHONDRIAL-RELATED"/>
    <property type="match status" value="1"/>
</dbReference>
<keyword evidence="6 11" id="KW-0441">Lipid A biosynthesis</keyword>
<keyword evidence="9 11" id="KW-0443">Lipid metabolism</keyword>
<protein>
    <recommendedName>
        <fullName evidence="4 11">Lipid-A-disaccharide synthase</fullName>
        <ecNumber evidence="3 11">2.4.1.182</ecNumber>
    </recommendedName>
</protein>
<keyword evidence="13" id="KW-1185">Reference proteome</keyword>
<dbReference type="GO" id="GO:0009245">
    <property type="term" value="P:lipid A biosynthetic process"/>
    <property type="evidence" value="ECO:0007669"/>
    <property type="project" value="UniProtKB-UniRule"/>
</dbReference>
<reference evidence="12 13" key="1">
    <citation type="submission" date="2019-04" db="EMBL/GenBank/DDBJ databases">
        <title>Lampropedia sp YIM MLB12 draf genome.</title>
        <authorList>
            <person name="Wang Y.-X."/>
        </authorList>
    </citation>
    <scope>NUCLEOTIDE SEQUENCE [LARGE SCALE GENOMIC DNA]</scope>
    <source>
        <strain evidence="12 13">YIM MLB12</strain>
    </source>
</reference>
<keyword evidence="8 11" id="KW-0808">Transferase</keyword>
<dbReference type="NCBIfam" id="TIGR00215">
    <property type="entry name" value="lpxB"/>
    <property type="match status" value="1"/>
</dbReference>